<dbReference type="GO" id="GO:0008168">
    <property type="term" value="F:methyltransferase activity"/>
    <property type="evidence" value="ECO:0007669"/>
    <property type="project" value="UniProtKB-KW"/>
</dbReference>
<feature type="signal peptide" evidence="3">
    <location>
        <begin position="1"/>
        <end position="18"/>
    </location>
</feature>
<keyword evidence="2" id="KW-0106">Calcium</keyword>
<dbReference type="GO" id="GO:0032259">
    <property type="term" value="P:methylation"/>
    <property type="evidence" value="ECO:0007669"/>
    <property type="project" value="UniProtKB-KW"/>
</dbReference>
<evidence type="ECO:0000259" key="4">
    <source>
        <dbReference type="Pfam" id="PF05567"/>
    </source>
</evidence>
<dbReference type="GO" id="GO:0046872">
    <property type="term" value="F:metal ion binding"/>
    <property type="evidence" value="ECO:0007669"/>
    <property type="project" value="UniProtKB-KW"/>
</dbReference>
<feature type="domain" description="PilY1 beta-propeller" evidence="4">
    <location>
        <begin position="672"/>
        <end position="911"/>
    </location>
</feature>
<dbReference type="InterPro" id="IPR008707">
    <property type="entry name" value="B-propeller_PilY1"/>
</dbReference>
<dbReference type="OrthoDB" id="7156875at2"/>
<feature type="chain" id="PRO_5017583179" evidence="3">
    <location>
        <begin position="19"/>
        <end position="1192"/>
    </location>
</feature>
<sequence>MKSLLFIVSALLPLSLCAEDIELYLGNAALNNQERPKVLVIFDTSGSMNSKVTVRSEYKPSENYDPLNGSDNLSKDTLYYVKGEVKNKPIPGLDLRFFPAQYNSCNTAAKRLASVGYYIGYMREYRFSGQSGAWQELPELNGSSINIADCWDDVRLSDTKNISQDKQGNNIPSGYPIDGLGDTSNVTPYTDDKNSSNTKLGAGEIVTLYTANYLRWLLGDKANSKIGTTNTPRLSIAKTAMKALVDAAPTVDFALAAFNRNKYESPYGNRHGGRIINSFKDNFDSTQAEAYKNKIDDLIAKNNTPLCESVYEAYRYLSGGNVYYGNDDSSVTPVRDKTAEIGDTLVYKKPFNTCSNKINIILMSDGAPTSDNHADNLVKALPNNNEGGYNYQYYNSKGKLVKRVSYLKSLAKWMHENDIDQNEGNGEQTADLYTVGFTLGEQHAVNILKEAASAGGGRYLDAQDPSDLLSELQSAIVSILQKDATFTPPSVGANNFDRTETLDSVYYAMFTPSKGPRWPGNLKKLKVRKDGLIDKNNVAAIDATTNNIKGTATTIWSSSNAKDGGQVSKGGVVEMFSKMSPSQRTIYTDVVNGDGDLIELENKSTVASVFGGDQQLASFMGVNVNDIDQYLNWAKGQDVDDEDGDKSTSDMRADVFGDPLHSKPLVLNYGTSKDDQDVRILIGTNAGALHMFNDDIDQSTANNDTVSESWAFMPTEFFKNIRTLRENFSSSDKVYGIDGAPVSFIIDVNDNGKIDDPNDKVYVFFGLRRGGDSYYGLDLTNPDKPKLLWHKTGSDFGSEIKQSWSTPRIGYSLINSEGDTPKPVLFIGGGYDTANDIQGDAAPVNTKGRGFFMLDALSGEIKWRLTPNTSPAFAGTDSIPSSIATLDSDSDGYVDRLYAGDTGGNVWRVDMPGTDTKAWQATQLAALGGNSHNVDRRFFAEPTIARALITETIAKEVEVDGIKKTQFFKTERPYDAILIGSGDRTNPLDEVTDDSLFMLKDENILTQEFSQAPDVITYNDLADYTADPFGQLDKNSANYQLLFDQLAASVSLKKGWRLDLAQQSGEKSVATPRVVSGVAYFNSYAPPSTNANSCEITETGSGYLYALDLSFGTEIYSKRILEVNSALVDSIPVVSIPDPEPDPDNPQPTNKVQGSSLAIIAGDALRLCEANGDCSGVKLKTMQSNLVVGEDN</sequence>
<accession>A0A3E0TN76</accession>
<dbReference type="Proteomes" id="UP000256478">
    <property type="component" value="Unassembled WGS sequence"/>
</dbReference>
<organism evidence="5 6">
    <name type="scientific">Thalassotalea euphylliae</name>
    <dbReference type="NCBI Taxonomy" id="1655234"/>
    <lineage>
        <taxon>Bacteria</taxon>
        <taxon>Pseudomonadati</taxon>
        <taxon>Pseudomonadota</taxon>
        <taxon>Gammaproteobacteria</taxon>
        <taxon>Alteromonadales</taxon>
        <taxon>Colwelliaceae</taxon>
        <taxon>Thalassotalea</taxon>
    </lineage>
</organism>
<protein>
    <submittedName>
        <fullName evidence="5">rRNA (Guanine-N1)-methyltransferase</fullName>
    </submittedName>
</protein>
<evidence type="ECO:0000313" key="6">
    <source>
        <dbReference type="Proteomes" id="UP000256478"/>
    </source>
</evidence>
<comment type="caution">
    <text evidence="5">The sequence shown here is derived from an EMBL/GenBank/DDBJ whole genome shotgun (WGS) entry which is preliminary data.</text>
</comment>
<keyword evidence="1" id="KW-0479">Metal-binding</keyword>
<dbReference type="Pfam" id="PF05567">
    <property type="entry name" value="T4P_PilY1"/>
    <property type="match status" value="1"/>
</dbReference>
<proteinExistence type="predicted"/>
<evidence type="ECO:0000313" key="5">
    <source>
        <dbReference type="EMBL" id="REL26006.1"/>
    </source>
</evidence>
<name>A0A3E0TN76_9GAMM</name>
<dbReference type="RefSeq" id="WP_116007127.1">
    <property type="nucleotide sequence ID" value="NZ_QUOU01000001.1"/>
</dbReference>
<keyword evidence="3" id="KW-0732">Signal</keyword>
<keyword evidence="5" id="KW-0808">Transferase</keyword>
<dbReference type="Gene3D" id="3.40.50.410">
    <property type="entry name" value="von Willebrand factor, type A domain"/>
    <property type="match status" value="1"/>
</dbReference>
<gene>
    <name evidence="5" type="ORF">DXX93_05105</name>
</gene>
<dbReference type="AlphaFoldDB" id="A0A3E0TN76"/>
<evidence type="ECO:0000256" key="1">
    <source>
        <dbReference type="ARBA" id="ARBA00022723"/>
    </source>
</evidence>
<evidence type="ECO:0000256" key="2">
    <source>
        <dbReference type="ARBA" id="ARBA00022837"/>
    </source>
</evidence>
<evidence type="ECO:0000256" key="3">
    <source>
        <dbReference type="SAM" id="SignalP"/>
    </source>
</evidence>
<dbReference type="EMBL" id="QUOU01000001">
    <property type="protein sequence ID" value="REL26006.1"/>
    <property type="molecule type" value="Genomic_DNA"/>
</dbReference>
<dbReference type="SUPFAM" id="SSF53300">
    <property type="entry name" value="vWA-like"/>
    <property type="match status" value="1"/>
</dbReference>
<reference evidence="5 6" key="1">
    <citation type="submission" date="2018-08" db="EMBL/GenBank/DDBJ databases">
        <title>Thalassotalea euphylliae genome.</title>
        <authorList>
            <person name="Summers S."/>
            <person name="Rice S.A."/>
            <person name="Freckelton M.L."/>
            <person name="Nedved B.T."/>
            <person name="Hadfield M.G."/>
        </authorList>
    </citation>
    <scope>NUCLEOTIDE SEQUENCE [LARGE SCALE GENOMIC DNA]</scope>
    <source>
        <strain evidence="5 6">H1</strain>
    </source>
</reference>
<dbReference type="InterPro" id="IPR036465">
    <property type="entry name" value="vWFA_dom_sf"/>
</dbReference>
<keyword evidence="5" id="KW-0489">Methyltransferase</keyword>